<dbReference type="Pfam" id="PF05362">
    <property type="entry name" value="Lon_C"/>
    <property type="match status" value="1"/>
</dbReference>
<dbReference type="GO" id="GO:0000725">
    <property type="term" value="P:recombinational repair"/>
    <property type="evidence" value="ECO:0007669"/>
    <property type="project" value="UniProtKB-UniRule"/>
</dbReference>
<dbReference type="GO" id="GO:0005524">
    <property type="term" value="F:ATP binding"/>
    <property type="evidence" value="ECO:0007669"/>
    <property type="project" value="UniProtKB-UniRule"/>
</dbReference>
<dbReference type="SUPFAM" id="SSF54211">
    <property type="entry name" value="Ribosomal protein S5 domain 2-like"/>
    <property type="match status" value="1"/>
</dbReference>
<dbReference type="AlphaFoldDB" id="A0A2K4MSF6"/>
<dbReference type="PROSITE" id="PS50162">
    <property type="entry name" value="RECA_2"/>
    <property type="match status" value="1"/>
</dbReference>
<organism evidence="16 17">
    <name type="scientific">Chromobacterium sinusclupearum</name>
    <dbReference type="NCBI Taxonomy" id="2077146"/>
    <lineage>
        <taxon>Bacteria</taxon>
        <taxon>Pseudomonadati</taxon>
        <taxon>Pseudomonadota</taxon>
        <taxon>Betaproteobacteria</taxon>
        <taxon>Neisseriales</taxon>
        <taxon>Chromobacteriaceae</taxon>
        <taxon>Chromobacterium</taxon>
    </lineage>
</organism>
<dbReference type="GO" id="GO:0140664">
    <property type="term" value="F:ATP-dependent DNA damage sensor activity"/>
    <property type="evidence" value="ECO:0007669"/>
    <property type="project" value="InterPro"/>
</dbReference>
<dbReference type="GO" id="GO:0004176">
    <property type="term" value="F:ATP-dependent peptidase activity"/>
    <property type="evidence" value="ECO:0007669"/>
    <property type="project" value="InterPro"/>
</dbReference>
<dbReference type="InterPro" id="IPR020568">
    <property type="entry name" value="Ribosomal_Su5_D2-typ_SF"/>
</dbReference>
<evidence type="ECO:0000256" key="14">
    <source>
        <dbReference type="RuleBase" id="RU003555"/>
    </source>
</evidence>
<dbReference type="GO" id="GO:0006508">
    <property type="term" value="P:proteolysis"/>
    <property type="evidence" value="ECO:0007669"/>
    <property type="project" value="InterPro"/>
</dbReference>
<comment type="caution">
    <text evidence="16">The sequence shown here is derived from an EMBL/GenBank/DDBJ whole genome shotgun (WGS) entry which is preliminary data.</text>
</comment>
<protein>
    <recommendedName>
        <fullName evidence="12 13">DNA repair protein RadA</fullName>
    </recommendedName>
</protein>
<keyword evidence="4 14" id="KW-0863">Zinc-finger</keyword>
<keyword evidence="6 14" id="KW-0862">Zinc</keyword>
<comment type="function">
    <text evidence="12">Plays a role in repairing double-strand DNA breaks, probably involving stabilizing or processing branched DNA or blocked replication forks.</text>
</comment>
<dbReference type="NCBIfam" id="TIGR00416">
    <property type="entry name" value="sms"/>
    <property type="match status" value="1"/>
</dbReference>
<feature type="domain" description="RecA family profile 1" evidence="15">
    <location>
        <begin position="67"/>
        <end position="215"/>
    </location>
</feature>
<evidence type="ECO:0000313" key="16">
    <source>
        <dbReference type="EMBL" id="POA99919.1"/>
    </source>
</evidence>
<evidence type="ECO:0000256" key="13">
    <source>
        <dbReference type="NCBIfam" id="TIGR00416"/>
    </source>
</evidence>
<keyword evidence="5" id="KW-0378">Hydrolase</keyword>
<feature type="short sequence motif" description="RadA KNRFG motif" evidence="12">
    <location>
        <begin position="252"/>
        <end position="256"/>
    </location>
</feature>
<dbReference type="CDD" id="cd01121">
    <property type="entry name" value="RadA_SMS_N"/>
    <property type="match status" value="1"/>
</dbReference>
<feature type="binding site" evidence="12">
    <location>
        <begin position="96"/>
        <end position="103"/>
    </location>
    <ligand>
        <name>ATP</name>
        <dbReference type="ChEBI" id="CHEBI:30616"/>
    </ligand>
</feature>
<dbReference type="InterPro" id="IPR041166">
    <property type="entry name" value="Rubredoxin_2"/>
</dbReference>
<evidence type="ECO:0000256" key="7">
    <source>
        <dbReference type="ARBA" id="ARBA00022840"/>
    </source>
</evidence>
<evidence type="ECO:0000256" key="8">
    <source>
        <dbReference type="ARBA" id="ARBA00023016"/>
    </source>
</evidence>
<keyword evidence="1 12" id="KW-0479">Metal-binding</keyword>
<dbReference type="EMBL" id="PPTF01000015">
    <property type="protein sequence ID" value="POA99919.1"/>
    <property type="molecule type" value="Genomic_DNA"/>
</dbReference>
<dbReference type="PRINTS" id="PR01874">
    <property type="entry name" value="DNAREPAIRADA"/>
</dbReference>
<dbReference type="Gene3D" id="3.30.230.10">
    <property type="match status" value="1"/>
</dbReference>
<feature type="region of interest" description="Lon-protease-like" evidence="12">
    <location>
        <begin position="351"/>
        <end position="453"/>
    </location>
</feature>
<dbReference type="Pfam" id="PF18073">
    <property type="entry name" value="Zn_ribbon_LapB"/>
    <property type="match status" value="1"/>
</dbReference>
<evidence type="ECO:0000256" key="5">
    <source>
        <dbReference type="ARBA" id="ARBA00022801"/>
    </source>
</evidence>
<dbReference type="FunFam" id="3.30.230.10:FF:000011">
    <property type="entry name" value="DNA repair protein RadA"/>
    <property type="match status" value="1"/>
</dbReference>
<dbReference type="Gene3D" id="3.40.50.300">
    <property type="entry name" value="P-loop containing nucleotide triphosphate hydrolases"/>
    <property type="match status" value="1"/>
</dbReference>
<evidence type="ECO:0000256" key="10">
    <source>
        <dbReference type="ARBA" id="ARBA00023204"/>
    </source>
</evidence>
<keyword evidence="7 12" id="KW-0067">ATP-binding</keyword>
<dbReference type="HAMAP" id="MF_01498">
    <property type="entry name" value="RadA_bact"/>
    <property type="match status" value="1"/>
</dbReference>
<keyword evidence="9 12" id="KW-0238">DNA-binding</keyword>
<gene>
    <name evidence="12" type="primary">radA</name>
    <name evidence="16" type="ORF">C2134_04030</name>
</gene>
<reference evidence="16 17" key="1">
    <citation type="submission" date="2018-01" db="EMBL/GenBank/DDBJ databases">
        <title>Genomic Sequence of Chromobacterium MWU13-2610 from wild cranberry bogs within the Cape Cod National Seashore.</title>
        <authorList>
            <person name="O'Hara-Hanley K."/>
            <person name="Soby S."/>
            <person name="Harrison A."/>
        </authorList>
    </citation>
    <scope>NUCLEOTIDE SEQUENCE [LARGE SCALE GENOMIC DNA]</scope>
    <source>
        <strain evidence="16 17">MWU13-2610</strain>
    </source>
</reference>
<evidence type="ECO:0000259" key="15">
    <source>
        <dbReference type="PROSITE" id="PS50162"/>
    </source>
</evidence>
<dbReference type="FunFam" id="3.40.50.300:FF:000050">
    <property type="entry name" value="DNA repair protein RadA"/>
    <property type="match status" value="1"/>
</dbReference>
<dbReference type="InterPro" id="IPR004504">
    <property type="entry name" value="DNA_repair_RadA"/>
</dbReference>
<dbReference type="GO" id="GO:0005829">
    <property type="term" value="C:cytosol"/>
    <property type="evidence" value="ECO:0007669"/>
    <property type="project" value="TreeGrafter"/>
</dbReference>
<dbReference type="GO" id="GO:0004252">
    <property type="term" value="F:serine-type endopeptidase activity"/>
    <property type="evidence" value="ECO:0007669"/>
    <property type="project" value="InterPro"/>
</dbReference>
<sequence length="453" mass="48666">MAKSKTVFSCTECGGQAPKWQGQCPHCNAWNTLVESVAAPAAAGPRFQSWAANVTQVQKLSEVQTEETPRDPSGIDELDRVLGGGIVRGAVVLIGGDPGIGKSTLLLQALSQIGRNRKVLYVSGEESAQQIALRASRLALDTSSVNLLAEICIENILATLKRELPDVVVIDSIQTLYTEQVTSAPGSVSQVRECAAQLTRMAKQSGITVLLVGHVTKEGSLAGPRVLEHMVDTVLYFEGDSHSSYRMIRAIKNRFGAVNELGVFAMTDRGLKGVSNPSAIFLSSYRDDVAGSCVLVTQEGTRPLLVEIQALVDDCHGFQPKRLTVGLEQNRLAMLLAVLHRHGGVACFDQDVFLNAVGGVKINEPAADLAIILAMVSSLRNKALPEKLVVFGEVGLAGEVRPVTRGQERLKEAAKLGFTRAIVPSANKPRQEIEGLKVLAVDRLDQAVEFCRE</sequence>
<dbReference type="InterPro" id="IPR008269">
    <property type="entry name" value="Lon_proteolytic"/>
</dbReference>
<dbReference type="Proteomes" id="UP000236416">
    <property type="component" value="Unassembled WGS sequence"/>
</dbReference>
<keyword evidence="10 12" id="KW-0234">DNA repair</keyword>
<keyword evidence="3 12" id="KW-0227">DNA damage</keyword>
<dbReference type="InterPro" id="IPR003593">
    <property type="entry name" value="AAA+_ATPase"/>
</dbReference>
<dbReference type="SUPFAM" id="SSF52540">
    <property type="entry name" value="P-loop containing nucleoside triphosphate hydrolases"/>
    <property type="match status" value="1"/>
</dbReference>
<evidence type="ECO:0000256" key="4">
    <source>
        <dbReference type="ARBA" id="ARBA00022771"/>
    </source>
</evidence>
<dbReference type="Pfam" id="PF13481">
    <property type="entry name" value="AAA_25"/>
    <property type="match status" value="1"/>
</dbReference>
<accession>A0A2K4MSF6</accession>
<dbReference type="InterPro" id="IPR020588">
    <property type="entry name" value="RecA_ATP-bd"/>
</dbReference>
<comment type="similarity">
    <text evidence="12 14">Belongs to the RecA family. RadA subfamily.</text>
</comment>
<comment type="function">
    <text evidence="11">Can catalyze the hydrolysis of ATP in the presence of single-stranded DNA, the ATP-dependent uptake of single-stranded DNA by duplex DNA, and the ATP-dependent hybridization of homologous single-stranded DNAs. It interacts with LexA causing its activation and leading to its autocatalytic cleavage.</text>
</comment>
<dbReference type="PANTHER" id="PTHR32472">
    <property type="entry name" value="DNA REPAIR PROTEIN RADA"/>
    <property type="match status" value="1"/>
</dbReference>
<dbReference type="InterPro" id="IPR014721">
    <property type="entry name" value="Ribsml_uS5_D2-typ_fold_subgr"/>
</dbReference>
<evidence type="ECO:0000256" key="3">
    <source>
        <dbReference type="ARBA" id="ARBA00022763"/>
    </source>
</evidence>
<dbReference type="InterPro" id="IPR027417">
    <property type="entry name" value="P-loop_NTPase"/>
</dbReference>
<evidence type="ECO:0000256" key="1">
    <source>
        <dbReference type="ARBA" id="ARBA00022723"/>
    </source>
</evidence>
<dbReference type="PANTHER" id="PTHR32472:SF10">
    <property type="entry name" value="DNA REPAIR PROTEIN RADA-LIKE PROTEIN"/>
    <property type="match status" value="1"/>
</dbReference>
<dbReference type="GO" id="GO:0003684">
    <property type="term" value="F:damaged DNA binding"/>
    <property type="evidence" value="ECO:0007669"/>
    <property type="project" value="InterPro"/>
</dbReference>
<evidence type="ECO:0000313" key="17">
    <source>
        <dbReference type="Proteomes" id="UP000236416"/>
    </source>
</evidence>
<proteinExistence type="inferred from homology"/>
<dbReference type="SMART" id="SM00382">
    <property type="entry name" value="AAA"/>
    <property type="match status" value="1"/>
</dbReference>
<evidence type="ECO:0000256" key="12">
    <source>
        <dbReference type="HAMAP-Rule" id="MF_01498"/>
    </source>
</evidence>
<keyword evidence="2 12" id="KW-0547">Nucleotide-binding</keyword>
<keyword evidence="17" id="KW-1185">Reference proteome</keyword>
<comment type="domain">
    <text evidence="12">The middle region has homology to RecA with ATPase motifs including the RadA KNRFG motif, while the C-terminus is homologous to Lon protease.</text>
</comment>
<comment type="function">
    <text evidence="14">DNA-dependent ATPase involved in processing of recombination intermediates, plays a role in repairing DNA breaks. Stimulates the branch migration of RecA-mediated strand transfer reactions, allowing the 3' invading strand to extend heteroduplex DNA faster. Binds ssDNA in the presence of ADP but not other nucleotides, has ATPase activity that is stimulated by ssDNA and various branched DNA structures, but inhibited by SSB. Does not have RecA's homology-searching function.</text>
</comment>
<evidence type="ECO:0000256" key="2">
    <source>
        <dbReference type="ARBA" id="ARBA00022741"/>
    </source>
</evidence>
<evidence type="ECO:0000256" key="11">
    <source>
        <dbReference type="ARBA" id="ARBA00025580"/>
    </source>
</evidence>
<dbReference type="RefSeq" id="WP_043622635.1">
    <property type="nucleotide sequence ID" value="NZ_PPTF01000015.1"/>
</dbReference>
<evidence type="ECO:0000256" key="9">
    <source>
        <dbReference type="ARBA" id="ARBA00023125"/>
    </source>
</evidence>
<name>A0A2K4MSF6_9NEIS</name>
<keyword evidence="8 12" id="KW-0346">Stress response</keyword>
<dbReference type="GO" id="GO:0008270">
    <property type="term" value="F:zinc ion binding"/>
    <property type="evidence" value="ECO:0007669"/>
    <property type="project" value="UniProtKB-KW"/>
</dbReference>
<evidence type="ECO:0000256" key="6">
    <source>
        <dbReference type="ARBA" id="ARBA00022833"/>
    </source>
</evidence>